<keyword evidence="10" id="KW-1185">Reference proteome</keyword>
<feature type="transmembrane region" description="Helical" evidence="6">
    <location>
        <begin position="393"/>
        <end position="416"/>
    </location>
</feature>
<feature type="transmembrane region" description="Helical" evidence="6">
    <location>
        <begin position="456"/>
        <end position="476"/>
    </location>
</feature>
<dbReference type="NCBIfam" id="TIGR00360">
    <property type="entry name" value="ComEC_N-term"/>
    <property type="match status" value="1"/>
</dbReference>
<dbReference type="OrthoDB" id="9761531at2"/>
<dbReference type="Pfam" id="PF03772">
    <property type="entry name" value="Competence"/>
    <property type="match status" value="1"/>
</dbReference>
<feature type="transmembrane region" description="Helical" evidence="6">
    <location>
        <begin position="488"/>
        <end position="507"/>
    </location>
</feature>
<dbReference type="Pfam" id="PF13567">
    <property type="entry name" value="DUF4131"/>
    <property type="match status" value="1"/>
</dbReference>
<gene>
    <name evidence="9" type="ORF">ED312_11840</name>
</gene>
<evidence type="ECO:0000256" key="5">
    <source>
        <dbReference type="ARBA" id="ARBA00023136"/>
    </source>
</evidence>
<dbReference type="InterPro" id="IPR052159">
    <property type="entry name" value="Competence_DNA_uptake"/>
</dbReference>
<keyword evidence="5 6" id="KW-0472">Membrane</keyword>
<dbReference type="PANTHER" id="PTHR30619">
    <property type="entry name" value="DNA INTERNALIZATION/COMPETENCE PROTEIN COMEC/REC2"/>
    <property type="match status" value="1"/>
</dbReference>
<name>A0A3N0EDK4_SINP1</name>
<comment type="caution">
    <text evidence="9">The sequence shown here is derived from an EMBL/GenBank/DDBJ whole genome shotgun (WGS) entry which is preliminary data.</text>
</comment>
<keyword evidence="2" id="KW-1003">Cell membrane</keyword>
<evidence type="ECO:0000256" key="2">
    <source>
        <dbReference type="ARBA" id="ARBA00022475"/>
    </source>
</evidence>
<evidence type="ECO:0000256" key="1">
    <source>
        <dbReference type="ARBA" id="ARBA00004651"/>
    </source>
</evidence>
<comment type="subcellular location">
    <subcellularLocation>
        <location evidence="1">Cell membrane</location>
        <topology evidence="1">Multi-pass membrane protein</topology>
    </subcellularLocation>
</comment>
<reference evidence="9 10" key="1">
    <citation type="submission" date="2018-10" db="EMBL/GenBank/DDBJ databases">
        <title>Sinomicrobium pectinilyticum sp. nov., a pectinase-producing bacterium isolated from alkaline and saline soil, and emended description of the genus Sinomicrobium.</title>
        <authorList>
            <person name="Cheng B."/>
            <person name="Li C."/>
            <person name="Lai Q."/>
            <person name="Du M."/>
            <person name="Shao Z."/>
            <person name="Xu P."/>
            <person name="Yang C."/>
        </authorList>
    </citation>
    <scope>NUCLEOTIDE SEQUENCE [LARGE SCALE GENOMIC DNA]</scope>
    <source>
        <strain evidence="9 10">5DNS001</strain>
    </source>
</reference>
<protein>
    <submittedName>
        <fullName evidence="9">ComEC family competence protein</fullName>
    </submittedName>
</protein>
<feature type="transmembrane region" description="Helical" evidence="6">
    <location>
        <begin position="38"/>
        <end position="57"/>
    </location>
</feature>
<evidence type="ECO:0000313" key="10">
    <source>
        <dbReference type="Proteomes" id="UP000267469"/>
    </source>
</evidence>
<evidence type="ECO:0000259" key="8">
    <source>
        <dbReference type="Pfam" id="PF13567"/>
    </source>
</evidence>
<dbReference type="EMBL" id="RJTM01000085">
    <property type="protein sequence ID" value="RNL85942.1"/>
    <property type="molecule type" value="Genomic_DNA"/>
</dbReference>
<feature type="domain" description="ComEC/Rec2-related protein" evidence="7">
    <location>
        <begin position="240"/>
        <end position="509"/>
    </location>
</feature>
<dbReference type="AlphaFoldDB" id="A0A3N0EDK4"/>
<accession>A0A3N0EDK4</accession>
<dbReference type="GO" id="GO:0005886">
    <property type="term" value="C:plasma membrane"/>
    <property type="evidence" value="ECO:0007669"/>
    <property type="project" value="UniProtKB-SubCell"/>
</dbReference>
<feature type="transmembrane region" description="Helical" evidence="6">
    <location>
        <begin position="341"/>
        <end position="359"/>
    </location>
</feature>
<dbReference type="Proteomes" id="UP000267469">
    <property type="component" value="Unassembled WGS sequence"/>
</dbReference>
<evidence type="ECO:0000256" key="4">
    <source>
        <dbReference type="ARBA" id="ARBA00022989"/>
    </source>
</evidence>
<evidence type="ECO:0000259" key="7">
    <source>
        <dbReference type="Pfam" id="PF03772"/>
    </source>
</evidence>
<dbReference type="InterPro" id="IPR004477">
    <property type="entry name" value="ComEC_N"/>
</dbReference>
<feature type="transmembrane region" description="Helical" evidence="6">
    <location>
        <begin position="422"/>
        <end position="449"/>
    </location>
</feature>
<keyword evidence="3 6" id="KW-0812">Transmembrane</keyword>
<evidence type="ECO:0000256" key="3">
    <source>
        <dbReference type="ARBA" id="ARBA00022692"/>
    </source>
</evidence>
<evidence type="ECO:0000313" key="9">
    <source>
        <dbReference type="EMBL" id="RNL85942.1"/>
    </source>
</evidence>
<feature type="transmembrane region" description="Helical" evidence="6">
    <location>
        <begin position="15"/>
        <end position="32"/>
    </location>
</feature>
<proteinExistence type="predicted"/>
<sequence length="686" mass="78863">MFFVFLNMQLRNSNILKLLVFLIAGILAGFYTAIPRTIIYISIAVLLPLFCLSYYYSSRPGFPYARYFGIISFCLTFGIGVLVASWDKPGFRTDHYTCYTTKGEDEILFTPRKTLKPNTYSYRYIASIRKVNGFKTSGKVILYLSRDSTAKELVTGNEYYTKTAFLDIPPPRNPHQFHYKNYLRKQYIYHSLSLKSEELYHVAGSGENLYAYAELIRDNIVKALEQYHFPAESVAMIQALLLGQKQDIPEDIYEHYAAAGAVHILAVSGLHVGIILFILHFLLHPLRRLKYGHIFSLILTLSSLWAFAFIAGMSASVVRAVCMFSFVALAMQLRRNTNIDNVLLVSMFFLLLINPGFLLDVGFQLSYAAVFAIIWIQPLLYAWWKPKWKVTDFFWKLATVSLAAQLGVLPLSLYYFHQFPGLFFLSNLLIVPALGIILGGGIFVIALALFQSLPSFLAEAYAFVIISMNRLVTWIARQESFIFRDIFFDGKLLVSFYLFLIFLFLCLQKITFRRGAALLLSVLCIQLSVFYNRYEASAREQWVIFHKSRDTRIARQYGKGLTVYAPAPENNIADDGMIRTYAVSERIDRIKTENIQNLYNIYGKRLLYINSEKIPLIPELKPHYILLGNSPGINLERVIQAYRPEMIIADGSNYISYIRQWQATCKKEKLPFHSTYEKGAYIFREN</sequence>
<keyword evidence="4 6" id="KW-1133">Transmembrane helix</keyword>
<dbReference type="PANTHER" id="PTHR30619:SF1">
    <property type="entry name" value="RECOMBINATION PROTEIN 2"/>
    <property type="match status" value="1"/>
</dbReference>
<feature type="transmembrane region" description="Helical" evidence="6">
    <location>
        <begin position="256"/>
        <end position="279"/>
    </location>
</feature>
<feature type="transmembrane region" description="Helical" evidence="6">
    <location>
        <begin position="64"/>
        <end position="86"/>
    </location>
</feature>
<evidence type="ECO:0000256" key="6">
    <source>
        <dbReference type="SAM" id="Phobius"/>
    </source>
</evidence>
<organism evidence="9 10">
    <name type="scientific">Sinomicrobium pectinilyticum</name>
    <dbReference type="NCBI Taxonomy" id="1084421"/>
    <lineage>
        <taxon>Bacteria</taxon>
        <taxon>Pseudomonadati</taxon>
        <taxon>Bacteroidota</taxon>
        <taxon>Flavobacteriia</taxon>
        <taxon>Flavobacteriales</taxon>
        <taxon>Flavobacteriaceae</taxon>
        <taxon>Sinomicrobium</taxon>
    </lineage>
</organism>
<feature type="domain" description="DUF4131" evidence="8">
    <location>
        <begin position="37"/>
        <end position="198"/>
    </location>
</feature>
<dbReference type="InterPro" id="IPR025405">
    <property type="entry name" value="DUF4131"/>
</dbReference>
<feature type="transmembrane region" description="Helical" evidence="6">
    <location>
        <begin position="291"/>
        <end position="311"/>
    </location>
</feature>
<feature type="transmembrane region" description="Helical" evidence="6">
    <location>
        <begin position="365"/>
        <end position="384"/>
    </location>
</feature>